<dbReference type="PANTHER" id="PTHR43649">
    <property type="entry name" value="ARABINOSE-BINDING PROTEIN-RELATED"/>
    <property type="match status" value="1"/>
</dbReference>
<protein>
    <submittedName>
        <fullName evidence="6">Putative aldouronate transport system substrate-binding protein</fullName>
    </submittedName>
</protein>
<dbReference type="PROSITE" id="PS51257">
    <property type="entry name" value="PROKAR_LIPOPROTEIN"/>
    <property type="match status" value="1"/>
</dbReference>
<evidence type="ECO:0000313" key="7">
    <source>
        <dbReference type="Proteomes" id="UP000198935"/>
    </source>
</evidence>
<keyword evidence="1" id="KW-1003">Cell membrane</keyword>
<dbReference type="PANTHER" id="PTHR43649:SF33">
    <property type="entry name" value="POLYGALACTURONAN_RHAMNOGALACTURONAN-BINDING PROTEIN YTCQ"/>
    <property type="match status" value="1"/>
</dbReference>
<dbReference type="SUPFAM" id="SSF53850">
    <property type="entry name" value="Periplasmic binding protein-like II"/>
    <property type="match status" value="1"/>
</dbReference>
<proteinExistence type="predicted"/>
<evidence type="ECO:0000256" key="1">
    <source>
        <dbReference type="ARBA" id="ARBA00022475"/>
    </source>
</evidence>
<reference evidence="7" key="1">
    <citation type="submission" date="2016-10" db="EMBL/GenBank/DDBJ databases">
        <authorList>
            <person name="Varghese N."/>
            <person name="Submissions S."/>
        </authorList>
    </citation>
    <scope>NUCLEOTIDE SEQUENCE [LARGE SCALE GENOMIC DNA]</scope>
    <source>
        <strain evidence="7">SP</strain>
    </source>
</reference>
<evidence type="ECO:0000256" key="4">
    <source>
        <dbReference type="ARBA" id="ARBA00023139"/>
    </source>
</evidence>
<dbReference type="AlphaFoldDB" id="A0A1H3GL27"/>
<keyword evidence="2" id="KW-0732">Signal</keyword>
<keyword evidence="4" id="KW-0564">Palmitate</keyword>
<dbReference type="Pfam" id="PF01547">
    <property type="entry name" value="SBP_bac_1"/>
    <property type="match status" value="1"/>
</dbReference>
<evidence type="ECO:0000256" key="3">
    <source>
        <dbReference type="ARBA" id="ARBA00023136"/>
    </source>
</evidence>
<dbReference type="InterPro" id="IPR006059">
    <property type="entry name" value="SBP"/>
</dbReference>
<dbReference type="InterPro" id="IPR050490">
    <property type="entry name" value="Bact_solute-bd_prot1"/>
</dbReference>
<evidence type="ECO:0000256" key="5">
    <source>
        <dbReference type="ARBA" id="ARBA00023288"/>
    </source>
</evidence>
<keyword evidence="5" id="KW-0449">Lipoprotein</keyword>
<evidence type="ECO:0000313" key="6">
    <source>
        <dbReference type="EMBL" id="SDY03338.1"/>
    </source>
</evidence>
<name>A0A1H3GL27_9BACI</name>
<evidence type="ECO:0000256" key="2">
    <source>
        <dbReference type="ARBA" id="ARBA00022729"/>
    </source>
</evidence>
<keyword evidence="3" id="KW-0472">Membrane</keyword>
<dbReference type="Gene3D" id="3.40.190.10">
    <property type="entry name" value="Periplasmic binding protein-like II"/>
    <property type="match status" value="2"/>
</dbReference>
<dbReference type="Proteomes" id="UP000198935">
    <property type="component" value="Unassembled WGS sequence"/>
</dbReference>
<dbReference type="STRING" id="1503961.SAMN05421736_101188"/>
<gene>
    <name evidence="6" type="ORF">SAMN05421736_101188</name>
</gene>
<accession>A0A1H3GL27</accession>
<sequence>MKRLTNYWNGSWLLSIILFVGILAGCSDETTGGNSDNGAGENSSGAEEPFEIEIFATTFSTNPPGNDSPVVQALEEYTNTKLTFNWAPNSNIDDKFNITLASGDLPHILYVPSKTPSFISAARDGAFWELEPYLADYENLSQANEMILDNTRIDGKIYGIYRQRSLGRNGIVYRQDWLDNLGMDVPETIDDFYEMLWAFTYEDPNGTGVDDTYGTVISKYEGPWNIMQTWFGVPNKWGEIDGELVPDFKTAEYREALKFFKKIYDEGLVNEDFAVMDTTEWTKPLENGEVGVFVDVLDAGERARAKIEEQYPDNPDPIRLLGSVEGPYGHRALPTSGYSGMLAIPKSKVKTEEELRRVLTFLDQLNDEEVQILAGNGIEGRHYEIVDGEYHSFTADNEGLLAEYESLNQIMMFIPVDKVLAATPNELKQLEAQILEDNIEIVVPNPAEALISEVYSKQGQQLDTIISDARIQYIVGQIDETGLDEAIELWEKSGGNELVAEMNELYKEAQANRN</sequence>
<keyword evidence="7" id="KW-1185">Reference proteome</keyword>
<dbReference type="CDD" id="cd13580">
    <property type="entry name" value="PBP2_AlgQ_like_1"/>
    <property type="match status" value="1"/>
</dbReference>
<organism evidence="6 7">
    <name type="scientific">Evansella caseinilytica</name>
    <dbReference type="NCBI Taxonomy" id="1503961"/>
    <lineage>
        <taxon>Bacteria</taxon>
        <taxon>Bacillati</taxon>
        <taxon>Bacillota</taxon>
        <taxon>Bacilli</taxon>
        <taxon>Bacillales</taxon>
        <taxon>Bacillaceae</taxon>
        <taxon>Evansella</taxon>
    </lineage>
</organism>
<dbReference type="EMBL" id="FNPI01000001">
    <property type="protein sequence ID" value="SDY03338.1"/>
    <property type="molecule type" value="Genomic_DNA"/>
</dbReference>
<dbReference type="OrthoDB" id="9787283at2"/>